<keyword evidence="1" id="KW-0472">Membrane</keyword>
<proteinExistence type="predicted"/>
<name>A0A1G1YTM9_9BACT</name>
<keyword evidence="1" id="KW-0812">Transmembrane</keyword>
<organism evidence="2 3">
    <name type="scientific">Candidatus Buchananbacteria bacterium RIFCSPLOWO2_01_FULL_46_12</name>
    <dbReference type="NCBI Taxonomy" id="1797546"/>
    <lineage>
        <taxon>Bacteria</taxon>
        <taxon>Candidatus Buchananiibacteriota</taxon>
    </lineage>
</organism>
<dbReference type="EMBL" id="MHIP01000012">
    <property type="protein sequence ID" value="OGY55126.1"/>
    <property type="molecule type" value="Genomic_DNA"/>
</dbReference>
<evidence type="ECO:0000313" key="2">
    <source>
        <dbReference type="EMBL" id="OGY55126.1"/>
    </source>
</evidence>
<feature type="transmembrane region" description="Helical" evidence="1">
    <location>
        <begin position="48"/>
        <end position="69"/>
    </location>
</feature>
<dbReference type="Proteomes" id="UP000176512">
    <property type="component" value="Unassembled WGS sequence"/>
</dbReference>
<keyword evidence="1" id="KW-1133">Transmembrane helix</keyword>
<feature type="transmembrane region" description="Helical" evidence="1">
    <location>
        <begin position="76"/>
        <end position="96"/>
    </location>
</feature>
<sequence length="184" mass="20640">MVGIIIGLLAVILNKVFCGILFDTETKLAAQGKIPARGKILYLKDYNFFKWGDFWFLSAMDFAIAYVLVERWPLPAWIAVSCFLAGVFWTALWHWIYMLPSHNPDSAYPQTGVVSRVGRIHLVYFAAQYILGFIGIGMVVLMAMGERQWSPAAFVGLAAGLGYFAMLFSDFLAGRFKRVRNPPG</sequence>
<feature type="transmembrane region" description="Helical" evidence="1">
    <location>
        <begin position="122"/>
        <end position="145"/>
    </location>
</feature>
<dbReference type="AlphaFoldDB" id="A0A1G1YTM9"/>
<gene>
    <name evidence="2" type="ORF">A3A24_03470</name>
</gene>
<comment type="caution">
    <text evidence="2">The sequence shown here is derived from an EMBL/GenBank/DDBJ whole genome shotgun (WGS) entry which is preliminary data.</text>
</comment>
<evidence type="ECO:0000313" key="3">
    <source>
        <dbReference type="Proteomes" id="UP000176512"/>
    </source>
</evidence>
<reference evidence="2 3" key="1">
    <citation type="journal article" date="2016" name="Nat. Commun.">
        <title>Thousands of microbial genomes shed light on interconnected biogeochemical processes in an aquifer system.</title>
        <authorList>
            <person name="Anantharaman K."/>
            <person name="Brown C.T."/>
            <person name="Hug L.A."/>
            <person name="Sharon I."/>
            <person name="Castelle C.J."/>
            <person name="Probst A.J."/>
            <person name="Thomas B.C."/>
            <person name="Singh A."/>
            <person name="Wilkins M.J."/>
            <person name="Karaoz U."/>
            <person name="Brodie E.L."/>
            <person name="Williams K.H."/>
            <person name="Hubbard S.S."/>
            <person name="Banfield J.F."/>
        </authorList>
    </citation>
    <scope>NUCLEOTIDE SEQUENCE [LARGE SCALE GENOMIC DNA]</scope>
</reference>
<protein>
    <submittedName>
        <fullName evidence="2">Uncharacterized protein</fullName>
    </submittedName>
</protein>
<feature type="transmembrane region" description="Helical" evidence="1">
    <location>
        <begin position="152"/>
        <end position="173"/>
    </location>
</feature>
<accession>A0A1G1YTM9</accession>
<evidence type="ECO:0000256" key="1">
    <source>
        <dbReference type="SAM" id="Phobius"/>
    </source>
</evidence>